<dbReference type="EMBL" id="LR215036">
    <property type="protein sequence ID" value="VEU74633.1"/>
    <property type="molecule type" value="Genomic_DNA"/>
</dbReference>
<dbReference type="Gene3D" id="3.10.590.10">
    <property type="entry name" value="ph1033 like domains"/>
    <property type="match status" value="1"/>
</dbReference>
<dbReference type="OrthoDB" id="3078199at2"/>
<evidence type="ECO:0000313" key="2">
    <source>
        <dbReference type="Proteomes" id="UP000290985"/>
    </source>
</evidence>
<protein>
    <recommendedName>
        <fullName evidence="3">DUF91 domain-containing protein</fullName>
    </recommendedName>
</protein>
<dbReference type="AlphaFoldDB" id="A0A449B225"/>
<reference evidence="1 2" key="1">
    <citation type="submission" date="2019-01" db="EMBL/GenBank/DDBJ databases">
        <authorList>
            <consortium name="Pathogen Informatics"/>
        </authorList>
    </citation>
    <scope>NUCLEOTIDE SEQUENCE [LARGE SCALE GENOMIC DNA]</scope>
    <source>
        <strain evidence="1 2">NCTC10181</strain>
    </source>
</reference>
<proteinExistence type="predicted"/>
<keyword evidence="2" id="KW-1185">Reference proteome</keyword>
<dbReference type="Proteomes" id="UP000290985">
    <property type="component" value="Chromosome"/>
</dbReference>
<sequence length="377" mass="43830">MTHVFIVNEQTFKIHLEYMFAGTGNSISDINFLIKNKENTKATNPKQKVAISMLSDLERIRIGDNILFFVTGISRFFGIFKATSEVFVDNVNNNYLYSKLNKVLTYRITIAPERVYQNGLSEFELLDSLNEVYKPQDMCWSLIYRKLKGERGCTAITDSEFKRFKNLISKNNKVLEGINFSYDRNNKIIVSTQKTNPYLGNKLNPHPSALDNLIFRIETKKAFEHYVQLFTLNTLKNNPNLILKRDIPLNWIGNEVSCGVGMQRIDCMAIQEENNNVYISLIELKDEKIKPSEIIIQIDRYLKWILDYLVPIYFSEGKNIYVDPIIIGMGYKSISKQNEVENKLKEHNFEKYNNKFLKVSKIDLKLLKVKGNQVDII</sequence>
<evidence type="ECO:0008006" key="3">
    <source>
        <dbReference type="Google" id="ProtNLM"/>
    </source>
</evidence>
<accession>A0A449B225</accession>
<dbReference type="RefSeq" id="WP_129725444.1">
    <property type="nucleotide sequence ID" value="NZ_LR215036.1"/>
</dbReference>
<organism evidence="1 2">
    <name type="scientific">Mycoplasmopsis citelli</name>
    <dbReference type="NCBI Taxonomy" id="171281"/>
    <lineage>
        <taxon>Bacteria</taxon>
        <taxon>Bacillati</taxon>
        <taxon>Mycoplasmatota</taxon>
        <taxon>Mycoplasmoidales</taxon>
        <taxon>Metamycoplasmataceae</taxon>
        <taxon>Mycoplasmopsis</taxon>
    </lineage>
</organism>
<name>A0A449B225_9BACT</name>
<gene>
    <name evidence="1" type="ORF">NCTC10181_00489</name>
</gene>
<evidence type="ECO:0000313" key="1">
    <source>
        <dbReference type="EMBL" id="VEU74633.1"/>
    </source>
</evidence>
<dbReference type="KEGG" id="mcit:NCTC10181_00489"/>